<dbReference type="GO" id="GO:0140664">
    <property type="term" value="F:ATP-dependent DNA damage sensor activity"/>
    <property type="evidence" value="ECO:0007669"/>
    <property type="project" value="InterPro"/>
</dbReference>
<keyword evidence="5" id="KW-0547">Nucleotide-binding</keyword>
<dbReference type="GO" id="GO:0005634">
    <property type="term" value="C:nucleus"/>
    <property type="evidence" value="ECO:0007669"/>
    <property type="project" value="UniProtKB-SubCell"/>
</dbReference>
<keyword evidence="15" id="KW-1185">Reference proteome</keyword>
<name>A0AAV1IID1_9CHLO</name>
<evidence type="ECO:0000256" key="7">
    <source>
        <dbReference type="ARBA" id="ARBA00023125"/>
    </source>
</evidence>
<dbReference type="InterPro" id="IPR017261">
    <property type="entry name" value="DNA_mismatch_repair_MutS/MSH"/>
</dbReference>
<gene>
    <name evidence="14" type="ORF">CVIRNUC_008909</name>
</gene>
<dbReference type="GO" id="GO:0006298">
    <property type="term" value="P:mismatch repair"/>
    <property type="evidence" value="ECO:0007669"/>
    <property type="project" value="InterPro"/>
</dbReference>
<keyword evidence="7" id="KW-0238">DNA-binding</keyword>
<dbReference type="GO" id="GO:0030983">
    <property type="term" value="F:mismatched DNA binding"/>
    <property type="evidence" value="ECO:0007669"/>
    <property type="project" value="InterPro"/>
</dbReference>
<protein>
    <recommendedName>
        <fullName evidence="10">DNA mismatch repair protein MSH5</fullName>
    </recommendedName>
    <alternativeName>
        <fullName evidence="11">MutS protein homolog 5</fullName>
    </alternativeName>
</protein>
<dbReference type="SUPFAM" id="SSF48334">
    <property type="entry name" value="DNA repair protein MutS, domain III"/>
    <property type="match status" value="1"/>
</dbReference>
<dbReference type="GO" id="GO:0005694">
    <property type="term" value="C:chromosome"/>
    <property type="evidence" value="ECO:0007669"/>
    <property type="project" value="UniProtKB-SubCell"/>
</dbReference>
<keyword evidence="6" id="KW-0067">ATP-binding</keyword>
<evidence type="ECO:0000256" key="10">
    <source>
        <dbReference type="ARBA" id="ARBA00073549"/>
    </source>
</evidence>
<comment type="caution">
    <text evidence="14">The sequence shown here is derived from an EMBL/GenBank/DDBJ whole genome shotgun (WGS) entry which is preliminary data.</text>
</comment>
<dbReference type="InterPro" id="IPR000432">
    <property type="entry name" value="DNA_mismatch_repair_MutS_C"/>
</dbReference>
<dbReference type="GO" id="GO:0005524">
    <property type="term" value="F:ATP binding"/>
    <property type="evidence" value="ECO:0007669"/>
    <property type="project" value="UniProtKB-KW"/>
</dbReference>
<keyword evidence="9" id="KW-0469">Meiosis</keyword>
<dbReference type="InterPro" id="IPR036187">
    <property type="entry name" value="DNA_mismatch_repair_MutS_sf"/>
</dbReference>
<dbReference type="Gene3D" id="1.10.1420.10">
    <property type="match status" value="1"/>
</dbReference>
<dbReference type="InterPro" id="IPR045076">
    <property type="entry name" value="MutS"/>
</dbReference>
<dbReference type="PROSITE" id="PS00486">
    <property type="entry name" value="DNA_MISMATCH_REPAIR_2"/>
    <property type="match status" value="1"/>
</dbReference>
<dbReference type="AlphaFoldDB" id="A0AAV1IID1"/>
<comment type="subcellular location">
    <subcellularLocation>
        <location evidence="2">Chromosome</location>
    </subcellularLocation>
    <subcellularLocation>
        <location evidence="1">Nucleus</location>
    </subcellularLocation>
</comment>
<evidence type="ECO:0000256" key="2">
    <source>
        <dbReference type="ARBA" id="ARBA00004286"/>
    </source>
</evidence>
<dbReference type="Proteomes" id="UP001314263">
    <property type="component" value="Unassembled WGS sequence"/>
</dbReference>
<dbReference type="FunFam" id="3.40.50.300:FF:001067">
    <property type="entry name" value="DNA mismatch repair protein MSH5"/>
    <property type="match status" value="1"/>
</dbReference>
<organism evidence="14 15">
    <name type="scientific">Coccomyxa viridis</name>
    <dbReference type="NCBI Taxonomy" id="1274662"/>
    <lineage>
        <taxon>Eukaryota</taxon>
        <taxon>Viridiplantae</taxon>
        <taxon>Chlorophyta</taxon>
        <taxon>core chlorophytes</taxon>
        <taxon>Trebouxiophyceae</taxon>
        <taxon>Trebouxiophyceae incertae sedis</taxon>
        <taxon>Coccomyxaceae</taxon>
        <taxon>Coccomyxa</taxon>
    </lineage>
</organism>
<dbReference type="InterPro" id="IPR007696">
    <property type="entry name" value="DNA_mismatch_repair_MutS_core"/>
</dbReference>
<keyword evidence="4" id="KW-0158">Chromosome</keyword>
<dbReference type="Gene3D" id="3.40.50.300">
    <property type="entry name" value="P-loop containing nucleotide triphosphate hydrolases"/>
    <property type="match status" value="1"/>
</dbReference>
<evidence type="ECO:0000313" key="15">
    <source>
        <dbReference type="Proteomes" id="UP001314263"/>
    </source>
</evidence>
<evidence type="ECO:0000256" key="6">
    <source>
        <dbReference type="ARBA" id="ARBA00022840"/>
    </source>
</evidence>
<evidence type="ECO:0000256" key="12">
    <source>
        <dbReference type="SAM" id="MobiDB-lite"/>
    </source>
</evidence>
<evidence type="ECO:0000256" key="4">
    <source>
        <dbReference type="ARBA" id="ARBA00022454"/>
    </source>
</evidence>
<dbReference type="SMART" id="SM00534">
    <property type="entry name" value="MUTSac"/>
    <property type="match status" value="1"/>
</dbReference>
<dbReference type="InterPro" id="IPR027417">
    <property type="entry name" value="P-loop_NTPase"/>
</dbReference>
<evidence type="ECO:0000256" key="5">
    <source>
        <dbReference type="ARBA" id="ARBA00022741"/>
    </source>
</evidence>
<evidence type="ECO:0000256" key="9">
    <source>
        <dbReference type="ARBA" id="ARBA00023254"/>
    </source>
</evidence>
<dbReference type="PANTHER" id="PTHR11361:SF20">
    <property type="entry name" value="MUTS PROTEIN HOMOLOG 5"/>
    <property type="match status" value="1"/>
</dbReference>
<evidence type="ECO:0000256" key="8">
    <source>
        <dbReference type="ARBA" id="ARBA00023242"/>
    </source>
</evidence>
<evidence type="ECO:0000259" key="13">
    <source>
        <dbReference type="PROSITE" id="PS00486"/>
    </source>
</evidence>
<evidence type="ECO:0000256" key="1">
    <source>
        <dbReference type="ARBA" id="ARBA00004123"/>
    </source>
</evidence>
<dbReference type="Pfam" id="PF00488">
    <property type="entry name" value="MutS_V"/>
    <property type="match status" value="1"/>
</dbReference>
<evidence type="ECO:0000256" key="3">
    <source>
        <dbReference type="ARBA" id="ARBA00006271"/>
    </source>
</evidence>
<dbReference type="SMART" id="SM00533">
    <property type="entry name" value="MUTSd"/>
    <property type="match status" value="1"/>
</dbReference>
<dbReference type="PIRSF" id="PIRSF037677">
    <property type="entry name" value="DNA_mis_repair_Msh6"/>
    <property type="match status" value="1"/>
</dbReference>
<dbReference type="EMBL" id="CAUYUE010000013">
    <property type="protein sequence ID" value="CAK0785698.1"/>
    <property type="molecule type" value="Genomic_DNA"/>
</dbReference>
<evidence type="ECO:0000313" key="14">
    <source>
        <dbReference type="EMBL" id="CAK0785698.1"/>
    </source>
</evidence>
<sequence>MPVPASTDSHAARQGQSDERELEDGTGVYMACVFQAGKLGIASYDTSTAELQVLQTDEESQGPFAFQLLSLAKLHLSPQVIYVSSRADEALLEALRREPFPDAQHEPHEVRLQKSALFHPTQAVSCLSLLHVRGLPEGPSGQNRLHALNTMVDLTGTEQVCAAGALLSILHREGCLRCPPSTSLAAPDQSGANLASSALRRRDDAEAHFWVESLSALHLLGHLHVDAASMHALQIFQEEQHPSAMGIGQPKEGFSVFGILNQCVSPMGKRLLRLWFRRPIINLTAIQDRQDTIEALMRAPDVMKSLRDVLRKVKDASRLLTRLMGMQSALDAKAFASITDSVTQLLLLREVLCTSELSTTTTAGEALQNPATSDHRASGQAYPSGHMEYERGTPSASNLSTDQAAAASHGLGIVRKAAACISSDLMRCHQLIGQVIDTDQEEGMLIAWGISEQLDQLKLTYHGLPDFLTALVQQELDRIPRELSNEQRRQLWSIVYMPQVGFLVRIEGQRLTADVEECLPDYEFAFEGSDGGVRGMYYRCGRTRELQAEFGDMLHRIHDMERVMCTELLQRLMEFQPCLAKAVALAAEVDCLVSLAQCARDYGYCRPKLTQDNVLHIKQGRHVLTELVKDPFVPNDTRMELNTGRIQVVTGANLSGKSCYAKQVALIVFLAHIGSFVPAINATVGLTDRIFTHIAAQETLAVPQSAFLMELSQVAAMLRHATSRSLCIIDEFGKGTLCADGVGLLCAALRHFAAQQPSCKLIACTHFSEVLDEAYLARSPQLSFLTMEVLAEAPQEAGPRAQQQEIVFLYVLGQGCAVPSFGIHCAALAGIDSAIIERTREVVELRKKGSSISKIRDQRQEKRESAYRELLHGLLDINTHDSWAVQKLLDGAVNAE</sequence>
<proteinExistence type="inferred from homology"/>
<keyword evidence="8" id="KW-0539">Nucleus</keyword>
<dbReference type="Pfam" id="PF05192">
    <property type="entry name" value="MutS_III"/>
    <property type="match status" value="1"/>
</dbReference>
<comment type="similarity">
    <text evidence="3">Belongs to the DNA mismatch repair MutS family.</text>
</comment>
<dbReference type="PANTHER" id="PTHR11361">
    <property type="entry name" value="DNA MISMATCH REPAIR PROTEIN MUTS FAMILY MEMBER"/>
    <property type="match status" value="1"/>
</dbReference>
<dbReference type="SUPFAM" id="SSF52540">
    <property type="entry name" value="P-loop containing nucleoside triphosphate hydrolases"/>
    <property type="match status" value="1"/>
</dbReference>
<dbReference type="GO" id="GO:0051026">
    <property type="term" value="P:chiasma assembly"/>
    <property type="evidence" value="ECO:0007669"/>
    <property type="project" value="UniProtKB-ARBA"/>
</dbReference>
<feature type="domain" description="DNA mismatch repair proteins mutS family" evidence="13">
    <location>
        <begin position="725"/>
        <end position="741"/>
    </location>
</feature>
<accession>A0AAV1IID1</accession>
<feature type="region of interest" description="Disordered" evidence="12">
    <location>
        <begin position="364"/>
        <end position="398"/>
    </location>
</feature>
<evidence type="ECO:0000256" key="11">
    <source>
        <dbReference type="ARBA" id="ARBA00077470"/>
    </source>
</evidence>
<reference evidence="14 15" key="1">
    <citation type="submission" date="2023-10" db="EMBL/GenBank/DDBJ databases">
        <authorList>
            <person name="Maclean D."/>
            <person name="Macfadyen A."/>
        </authorList>
    </citation>
    <scope>NUCLEOTIDE SEQUENCE [LARGE SCALE GENOMIC DNA]</scope>
</reference>
<feature type="region of interest" description="Disordered" evidence="12">
    <location>
        <begin position="1"/>
        <end position="21"/>
    </location>
</feature>